<accession>A0A7K9AC09</accession>
<proteinExistence type="predicted"/>
<feature type="non-terminal residue" evidence="3">
    <location>
        <position position="283"/>
    </location>
</feature>
<feature type="non-terminal residue" evidence="3">
    <location>
        <position position="1"/>
    </location>
</feature>
<dbReference type="AlphaFoldDB" id="A0A7K9AC09"/>
<feature type="transmembrane region" description="Helical" evidence="2">
    <location>
        <begin position="188"/>
        <end position="211"/>
    </location>
</feature>
<keyword evidence="2" id="KW-1133">Transmembrane helix</keyword>
<reference evidence="3 4" key="1">
    <citation type="submission" date="2019-09" db="EMBL/GenBank/DDBJ databases">
        <title>Bird 10,000 Genomes (B10K) Project - Family phase.</title>
        <authorList>
            <person name="Zhang G."/>
        </authorList>
    </citation>
    <scope>NUCLEOTIDE SEQUENCE [LARGE SCALE GENOMIC DNA]</scope>
    <source>
        <strain evidence="3">B10K-DU-001-02</strain>
        <tissue evidence="3">Muscle</tissue>
    </source>
</reference>
<comment type="caution">
    <text evidence="3">The sequence shown here is derived from an EMBL/GenBank/DDBJ whole genome shotgun (WGS) entry which is preliminary data.</text>
</comment>
<evidence type="ECO:0000313" key="4">
    <source>
        <dbReference type="Proteomes" id="UP000591535"/>
    </source>
</evidence>
<dbReference type="PANTHER" id="PTHR45427:SF1">
    <property type="entry name" value="MUCIN-15"/>
    <property type="match status" value="1"/>
</dbReference>
<evidence type="ECO:0000256" key="1">
    <source>
        <dbReference type="SAM" id="MobiDB-lite"/>
    </source>
</evidence>
<dbReference type="Proteomes" id="UP000591535">
    <property type="component" value="Unassembled WGS sequence"/>
</dbReference>
<dbReference type="PANTHER" id="PTHR45427">
    <property type="entry name" value="MUCIN-15"/>
    <property type="match status" value="1"/>
</dbReference>
<keyword evidence="2" id="KW-0812">Transmembrane</keyword>
<feature type="region of interest" description="Disordered" evidence="1">
    <location>
        <begin position="1"/>
        <end position="84"/>
    </location>
</feature>
<sequence length="283" mass="29886">VKPTSERFLLHRTSAVNPSVISDAAPTAANAKENVTKRTEMTRGTNSTSSTLSDATTSSSKDGTNNSTTNFHRSPTPLATFRTTGDFSGVTKSAAATSTSTVTPSHSTVPHSTPEVLVLPSDKSPINPTVLFPTSVTVTSPTVKQDSPTPNFNPIQQTTELNYNSSNPSTVSSNPKDASEDKTNKEGAIVGVTVGAILGSVLIGLIGYFICHKKRSESFSHRRLYDDTRSDPVLHLDNSLGPYDTSFAGASDGKASTADRTQEDDAGRPYDGIPMADITPPQP</sequence>
<gene>
    <name evidence="3" type="primary">Muc15</name>
    <name evidence="3" type="ORF">GRAVAR_R15551</name>
</gene>
<evidence type="ECO:0000256" key="2">
    <source>
        <dbReference type="SAM" id="Phobius"/>
    </source>
</evidence>
<evidence type="ECO:0000313" key="3">
    <source>
        <dbReference type="EMBL" id="NXG25576.1"/>
    </source>
</evidence>
<feature type="compositionally biased region" description="Low complexity" evidence="1">
    <location>
        <begin position="162"/>
        <end position="174"/>
    </location>
</feature>
<keyword evidence="2" id="KW-0472">Membrane</keyword>
<dbReference type="EMBL" id="VWZG01012810">
    <property type="protein sequence ID" value="NXG25576.1"/>
    <property type="molecule type" value="Genomic_DNA"/>
</dbReference>
<dbReference type="InterPro" id="IPR031371">
    <property type="entry name" value="Mucin-15"/>
</dbReference>
<feature type="region of interest" description="Disordered" evidence="1">
    <location>
        <begin position="139"/>
        <end position="182"/>
    </location>
</feature>
<feature type="compositionally biased region" description="Polar residues" evidence="1">
    <location>
        <begin position="61"/>
        <end position="73"/>
    </location>
</feature>
<keyword evidence="4" id="KW-1185">Reference proteome</keyword>
<feature type="region of interest" description="Disordered" evidence="1">
    <location>
        <begin position="242"/>
        <end position="283"/>
    </location>
</feature>
<feature type="compositionally biased region" description="Polar residues" evidence="1">
    <location>
        <begin position="144"/>
        <end position="161"/>
    </location>
</feature>
<feature type="compositionally biased region" description="Low complexity" evidence="1">
    <location>
        <begin position="45"/>
        <end position="60"/>
    </location>
</feature>
<organism evidence="3 4">
    <name type="scientific">Grallaria varia</name>
    <name type="common">variegated antpitta</name>
    <dbReference type="NCBI Taxonomy" id="117165"/>
    <lineage>
        <taxon>Eukaryota</taxon>
        <taxon>Metazoa</taxon>
        <taxon>Chordata</taxon>
        <taxon>Craniata</taxon>
        <taxon>Vertebrata</taxon>
        <taxon>Euteleostomi</taxon>
        <taxon>Archelosauria</taxon>
        <taxon>Archosauria</taxon>
        <taxon>Dinosauria</taxon>
        <taxon>Saurischia</taxon>
        <taxon>Theropoda</taxon>
        <taxon>Coelurosauria</taxon>
        <taxon>Aves</taxon>
        <taxon>Neognathae</taxon>
        <taxon>Neoaves</taxon>
        <taxon>Telluraves</taxon>
        <taxon>Australaves</taxon>
        <taxon>Passeriformes</taxon>
        <taxon>Formicariidae</taxon>
        <taxon>Grallaria</taxon>
    </lineage>
</organism>
<protein>
    <submittedName>
        <fullName evidence="3">MUC15 protein</fullName>
    </submittedName>
</protein>
<name>A0A7K9AC09_9PASS</name>
<dbReference type="Pfam" id="PF15672">
    <property type="entry name" value="Mucin15"/>
    <property type="match status" value="1"/>
</dbReference>